<dbReference type="Pfam" id="PF01734">
    <property type="entry name" value="Patatin"/>
    <property type="match status" value="1"/>
</dbReference>
<feature type="active site" description="Proton acceptor" evidence="4">
    <location>
        <position position="187"/>
    </location>
</feature>
<comment type="caution">
    <text evidence="7">The sequence shown here is derived from an EMBL/GenBank/DDBJ whole genome shotgun (WGS) entry which is preliminary data.</text>
</comment>
<dbReference type="SUPFAM" id="SSF52151">
    <property type="entry name" value="FabD/lysophospholipase-like"/>
    <property type="match status" value="1"/>
</dbReference>
<dbReference type="InterPro" id="IPR016035">
    <property type="entry name" value="Acyl_Trfase/lysoPLipase"/>
</dbReference>
<evidence type="ECO:0000313" key="8">
    <source>
        <dbReference type="Proteomes" id="UP000440694"/>
    </source>
</evidence>
<dbReference type="RefSeq" id="WP_154740056.1">
    <property type="nucleotide sequence ID" value="NZ_WMBQ01000002.1"/>
</dbReference>
<organism evidence="7 8">
    <name type="scientific">Hyphomicrobium album</name>
    <dbReference type="NCBI Taxonomy" id="2665159"/>
    <lineage>
        <taxon>Bacteria</taxon>
        <taxon>Pseudomonadati</taxon>
        <taxon>Pseudomonadota</taxon>
        <taxon>Alphaproteobacteria</taxon>
        <taxon>Hyphomicrobiales</taxon>
        <taxon>Hyphomicrobiaceae</taxon>
        <taxon>Hyphomicrobium</taxon>
    </lineage>
</organism>
<dbReference type="InterPro" id="IPR050301">
    <property type="entry name" value="NTE"/>
</dbReference>
<keyword evidence="2 4" id="KW-0442">Lipid degradation</keyword>
<keyword evidence="3 4" id="KW-0443">Lipid metabolism</keyword>
<keyword evidence="1 4" id="KW-0378">Hydrolase</keyword>
<protein>
    <submittedName>
        <fullName evidence="7">Patatin-like phospholipase family protein</fullName>
    </submittedName>
</protein>
<evidence type="ECO:0000256" key="1">
    <source>
        <dbReference type="ARBA" id="ARBA00022801"/>
    </source>
</evidence>
<dbReference type="GO" id="GO:0016042">
    <property type="term" value="P:lipid catabolic process"/>
    <property type="evidence" value="ECO:0007669"/>
    <property type="project" value="UniProtKB-UniRule"/>
</dbReference>
<keyword evidence="8" id="KW-1185">Reference proteome</keyword>
<dbReference type="AlphaFoldDB" id="A0A6I3KMC1"/>
<dbReference type="PANTHER" id="PTHR14226:SF29">
    <property type="entry name" value="NEUROPATHY TARGET ESTERASE SWS"/>
    <property type="match status" value="1"/>
</dbReference>
<feature type="active site" description="Nucleophile" evidence="4">
    <location>
        <position position="58"/>
    </location>
</feature>
<dbReference type="PANTHER" id="PTHR14226">
    <property type="entry name" value="NEUROPATHY TARGET ESTERASE/SWISS CHEESE D.MELANOGASTER"/>
    <property type="match status" value="1"/>
</dbReference>
<feature type="region of interest" description="Disordered" evidence="5">
    <location>
        <begin position="299"/>
        <end position="328"/>
    </location>
</feature>
<feature type="short sequence motif" description="DGA/G" evidence="4">
    <location>
        <begin position="187"/>
        <end position="189"/>
    </location>
</feature>
<feature type="domain" description="PNPLA" evidence="6">
    <location>
        <begin position="25"/>
        <end position="200"/>
    </location>
</feature>
<evidence type="ECO:0000256" key="4">
    <source>
        <dbReference type="PROSITE-ProRule" id="PRU01161"/>
    </source>
</evidence>
<feature type="short sequence motif" description="GXSXG" evidence="4">
    <location>
        <begin position="56"/>
        <end position="60"/>
    </location>
</feature>
<sequence length="328" mass="35689">MSKQPVPVSPAKPPAVPSGAPSIALALGGGGARGLAHIPILEAFDELGLRPKIIAGTSIGAVFAAAYASGLSGKQIRLHAFEVLKKRLDLVRDLYAARVRTPRGLFSALTPRPAFISPERFLDAILPPRVARDFAHLSIPLKIVTSDFYAQEAVIFSSGPLRQAVAASMALPVIFHPVEIEGRILIDGGLVNPLPFDLVANEADLTVAVDVSGAPTRRPGQATPKAWETLFASHFIFERTIIREKLRHRHPDLYIDAGTSRFQILDFLKVDEILAAAEPAKERAKAALTRMLEAETLRPLEHADPVKELPAPRKVRRPLLKRARSDKR</sequence>
<proteinExistence type="predicted"/>
<reference evidence="7 8" key="1">
    <citation type="submission" date="2019-11" db="EMBL/GenBank/DDBJ databases">
        <title>Identification of a novel strain.</title>
        <authorList>
            <person name="Xu Q."/>
            <person name="Wang G."/>
        </authorList>
    </citation>
    <scope>NUCLEOTIDE SEQUENCE [LARGE SCALE GENOMIC DNA]</scope>
    <source>
        <strain evidence="8">xq</strain>
    </source>
</reference>
<dbReference type="GO" id="GO:0016787">
    <property type="term" value="F:hydrolase activity"/>
    <property type="evidence" value="ECO:0007669"/>
    <property type="project" value="UniProtKB-UniRule"/>
</dbReference>
<accession>A0A6I3KMC1</accession>
<dbReference type="Gene3D" id="3.40.1090.10">
    <property type="entry name" value="Cytosolic phospholipase A2 catalytic domain"/>
    <property type="match status" value="2"/>
</dbReference>
<dbReference type="Proteomes" id="UP000440694">
    <property type="component" value="Unassembled WGS sequence"/>
</dbReference>
<name>A0A6I3KMC1_9HYPH</name>
<evidence type="ECO:0000256" key="5">
    <source>
        <dbReference type="SAM" id="MobiDB-lite"/>
    </source>
</evidence>
<dbReference type="PROSITE" id="PS51635">
    <property type="entry name" value="PNPLA"/>
    <property type="match status" value="1"/>
</dbReference>
<dbReference type="InterPro" id="IPR002641">
    <property type="entry name" value="PNPLA_dom"/>
</dbReference>
<dbReference type="EMBL" id="WMBQ01000002">
    <property type="protein sequence ID" value="MTD95518.1"/>
    <property type="molecule type" value="Genomic_DNA"/>
</dbReference>
<evidence type="ECO:0000256" key="2">
    <source>
        <dbReference type="ARBA" id="ARBA00022963"/>
    </source>
</evidence>
<gene>
    <name evidence="7" type="ORF">GIW81_14355</name>
</gene>
<evidence type="ECO:0000313" key="7">
    <source>
        <dbReference type="EMBL" id="MTD95518.1"/>
    </source>
</evidence>
<evidence type="ECO:0000259" key="6">
    <source>
        <dbReference type="PROSITE" id="PS51635"/>
    </source>
</evidence>
<evidence type="ECO:0000256" key="3">
    <source>
        <dbReference type="ARBA" id="ARBA00023098"/>
    </source>
</evidence>
<feature type="compositionally biased region" description="Basic and acidic residues" evidence="5">
    <location>
        <begin position="299"/>
        <end position="311"/>
    </location>
</feature>
<feature type="compositionally biased region" description="Basic residues" evidence="5">
    <location>
        <begin position="313"/>
        <end position="328"/>
    </location>
</feature>
<feature type="short sequence motif" description="GXGXXG" evidence="4">
    <location>
        <begin position="29"/>
        <end position="34"/>
    </location>
</feature>